<dbReference type="InterPro" id="IPR058792">
    <property type="entry name" value="Beta-barrel_RND_2"/>
</dbReference>
<dbReference type="FunFam" id="2.40.30.170:FF:000010">
    <property type="entry name" value="Efflux RND transporter periplasmic adaptor subunit"/>
    <property type="match status" value="1"/>
</dbReference>
<evidence type="ECO:0000259" key="4">
    <source>
        <dbReference type="Pfam" id="PF25973"/>
    </source>
</evidence>
<dbReference type="NCBIfam" id="TIGR01730">
    <property type="entry name" value="RND_mfp"/>
    <property type="match status" value="1"/>
</dbReference>
<dbReference type="PANTHER" id="PTHR30469">
    <property type="entry name" value="MULTIDRUG RESISTANCE PROTEIN MDTA"/>
    <property type="match status" value="1"/>
</dbReference>
<organism evidence="5 7">
    <name type="scientific">Rhizobium tibeticum</name>
    <dbReference type="NCBI Taxonomy" id="501024"/>
    <lineage>
        <taxon>Bacteria</taxon>
        <taxon>Pseudomonadati</taxon>
        <taxon>Pseudomonadota</taxon>
        <taxon>Alphaproteobacteria</taxon>
        <taxon>Hyphomicrobiales</taxon>
        <taxon>Rhizobiaceae</taxon>
        <taxon>Rhizobium/Agrobacterium group</taxon>
        <taxon>Rhizobium</taxon>
    </lineage>
</organism>
<dbReference type="Proteomes" id="UP000183063">
    <property type="component" value="Unassembled WGS sequence"/>
</dbReference>
<evidence type="ECO:0000256" key="1">
    <source>
        <dbReference type="ARBA" id="ARBA00009477"/>
    </source>
</evidence>
<dbReference type="Gene3D" id="2.40.50.100">
    <property type="match status" value="1"/>
</dbReference>
<feature type="domain" description="CzcB-like barrel-sandwich hybrid" evidence="4">
    <location>
        <begin position="71"/>
        <end position="208"/>
    </location>
</feature>
<evidence type="ECO:0000313" key="8">
    <source>
        <dbReference type="Proteomes" id="UP000198939"/>
    </source>
</evidence>
<dbReference type="Gene3D" id="2.40.30.170">
    <property type="match status" value="1"/>
</dbReference>
<dbReference type="AlphaFoldDB" id="A0A1H8W7R2"/>
<reference evidence="7" key="1">
    <citation type="submission" date="2016-10" db="EMBL/GenBank/DDBJ databases">
        <authorList>
            <person name="Wibberg D."/>
        </authorList>
    </citation>
    <scope>NUCLEOTIDE SEQUENCE [LARGE SCALE GENOMIC DNA]</scope>
</reference>
<name>A0A1H8W7R2_9HYPH</name>
<dbReference type="Proteomes" id="UP000198939">
    <property type="component" value="Unassembled WGS sequence"/>
</dbReference>
<dbReference type="RefSeq" id="WP_072381639.1">
    <property type="nucleotide sequence ID" value="NZ_FNXB01000068.1"/>
</dbReference>
<dbReference type="GO" id="GO:1990281">
    <property type="term" value="C:efflux pump complex"/>
    <property type="evidence" value="ECO:0007669"/>
    <property type="project" value="TreeGrafter"/>
</dbReference>
<reference evidence="5" key="3">
    <citation type="submission" date="2016-10" db="EMBL/GenBank/DDBJ databases">
        <authorList>
            <person name="de Groot N.N."/>
        </authorList>
    </citation>
    <scope>NUCLEOTIDE SEQUENCE [LARGE SCALE GENOMIC DNA]</scope>
    <source>
        <strain evidence="5">CCBAU85039</strain>
    </source>
</reference>
<feature type="chain" id="PRO_5011582656" evidence="2">
    <location>
        <begin position="32"/>
        <end position="367"/>
    </location>
</feature>
<dbReference type="InterPro" id="IPR058647">
    <property type="entry name" value="BSH_CzcB-like"/>
</dbReference>
<keyword evidence="2" id="KW-0732">Signal</keyword>
<evidence type="ECO:0000313" key="7">
    <source>
        <dbReference type="Proteomes" id="UP000183063"/>
    </source>
</evidence>
<reference evidence="6 8" key="2">
    <citation type="submission" date="2016-10" db="EMBL/GenBank/DDBJ databases">
        <authorList>
            <person name="Varghese N."/>
            <person name="Submissions S."/>
        </authorList>
    </citation>
    <scope>NUCLEOTIDE SEQUENCE [LARGE SCALE GENOMIC DNA]</scope>
    <source>
        <strain evidence="6 8">CGMCC 1.7071</strain>
    </source>
</reference>
<dbReference type="Pfam" id="PF25973">
    <property type="entry name" value="BSH_CzcB"/>
    <property type="match status" value="1"/>
</dbReference>
<dbReference type="Gene3D" id="1.10.287.470">
    <property type="entry name" value="Helix hairpin bin"/>
    <property type="match status" value="1"/>
</dbReference>
<dbReference type="GO" id="GO:0015562">
    <property type="term" value="F:efflux transmembrane transporter activity"/>
    <property type="evidence" value="ECO:0007669"/>
    <property type="project" value="TreeGrafter"/>
</dbReference>
<protein>
    <submittedName>
        <fullName evidence="5">Macrolide-specific efflux protein MacA</fullName>
    </submittedName>
    <submittedName>
        <fullName evidence="6">Nodulation-related efflux transporter subunit NolF</fullName>
    </submittedName>
</protein>
<evidence type="ECO:0000313" key="5">
    <source>
        <dbReference type="EMBL" id="SEI20217.1"/>
    </source>
</evidence>
<sequence>MTKIARCNFGKLAVAVTMAIAILTSAGRAIAQIKHGSPIELAQADVSTAVRQDIVNEVRIAGSLTPVRRSTLTSRVSSTISELPVQIGDVVKAGDLLVRFDTEALGSAVTARKAEMDALNAQIELAESVFKRNTTLGERGAASEATGLAARANMLNLRAQLRAKQAEVADAERSLSYAELRAEFDGIIAARPVEQGQTVPLNTEMMTIVELNRMEVDAGVPTSRIPLVRPKQPVELTVEGFPGRKFPGEVVRISPTAVAGSRAVRVFIAIDNNDGLLRGGMFTTGILKVDDQKDVIALPAASIRYDAVGPFVLKVERGVLRRQPVELGRSWSDRNLVQVSGVNEGDVIVSAPLPDLVADTRVTIEGT</sequence>
<dbReference type="Pfam" id="PF25954">
    <property type="entry name" value="Beta-barrel_RND_2"/>
    <property type="match status" value="1"/>
</dbReference>
<dbReference type="STRING" id="501024.RTCCBAU85039_6337"/>
<dbReference type="EMBL" id="FOCV01000057">
    <property type="protein sequence ID" value="SEP23692.1"/>
    <property type="molecule type" value="Genomic_DNA"/>
</dbReference>
<proteinExistence type="inferred from homology"/>
<gene>
    <name evidence="5" type="primary">macA_3</name>
    <name evidence="5" type="ORF">RTCCBAU85039_6337</name>
    <name evidence="6" type="ORF">SAMN05216228_10574</name>
</gene>
<dbReference type="OrthoDB" id="9806939at2"/>
<dbReference type="EMBL" id="FNXB01000068">
    <property type="protein sequence ID" value="SEI20217.1"/>
    <property type="molecule type" value="Genomic_DNA"/>
</dbReference>
<keyword evidence="8" id="KW-1185">Reference proteome</keyword>
<feature type="signal peptide" evidence="2">
    <location>
        <begin position="1"/>
        <end position="31"/>
    </location>
</feature>
<feature type="domain" description="CusB-like beta-barrel" evidence="3">
    <location>
        <begin position="216"/>
        <end position="285"/>
    </location>
</feature>
<evidence type="ECO:0000256" key="2">
    <source>
        <dbReference type="SAM" id="SignalP"/>
    </source>
</evidence>
<evidence type="ECO:0000259" key="3">
    <source>
        <dbReference type="Pfam" id="PF25954"/>
    </source>
</evidence>
<accession>A0A1H8W7R2</accession>
<dbReference type="Gene3D" id="2.40.420.20">
    <property type="match status" value="1"/>
</dbReference>
<dbReference type="SUPFAM" id="SSF111369">
    <property type="entry name" value="HlyD-like secretion proteins"/>
    <property type="match status" value="1"/>
</dbReference>
<evidence type="ECO:0000313" key="6">
    <source>
        <dbReference type="EMBL" id="SEP23692.1"/>
    </source>
</evidence>
<dbReference type="InterPro" id="IPR006143">
    <property type="entry name" value="RND_pump_MFP"/>
</dbReference>
<comment type="similarity">
    <text evidence="1">Belongs to the membrane fusion protein (MFP) (TC 8.A.1) family.</text>
</comment>